<accession>A0A9X3RK82</accession>
<protein>
    <submittedName>
        <fullName evidence="1">Uncharacterized protein</fullName>
    </submittedName>
</protein>
<dbReference type="AlphaFoldDB" id="A0A9X3RK82"/>
<keyword evidence="2" id="KW-1185">Reference proteome</keyword>
<proteinExistence type="predicted"/>
<evidence type="ECO:0000313" key="2">
    <source>
        <dbReference type="Proteomes" id="UP001146468"/>
    </source>
</evidence>
<organism evidence="1 2">
    <name type="scientific">Corynebacterium meitnerae</name>
    <dbReference type="NCBI Taxonomy" id="2913498"/>
    <lineage>
        <taxon>Bacteria</taxon>
        <taxon>Bacillati</taxon>
        <taxon>Actinomycetota</taxon>
        <taxon>Actinomycetes</taxon>
        <taxon>Mycobacteriales</taxon>
        <taxon>Corynebacteriaceae</taxon>
        <taxon>Corynebacterium</taxon>
    </lineage>
</organism>
<dbReference type="EMBL" id="JAKMUS010000007">
    <property type="protein sequence ID" value="MCZ9293976.1"/>
    <property type="molecule type" value="Genomic_DNA"/>
</dbReference>
<evidence type="ECO:0000313" key="1">
    <source>
        <dbReference type="EMBL" id="MCZ9293976.1"/>
    </source>
</evidence>
<sequence>MGQISAASECITVTVDREGVDIPKSVFLHLFEQSFKKYSAPYRDAIDKGRISLSELQKLAHKAEIPWCLFFAPEELVNEQVRHKAQELRKGVPRRDSISVGTRGSVDVSEVDLIVMDLMRKQAKLREYGGKAPDNKILGLLQKQSALSTEDQAQLLADKLDFSYPQFQQCKDAGAALDYFISRLAAQNVLVSQGVEDQFMPQSTRDIGCSGVTIRDKCYPYIYLTRGRHDDHQEVPRRKIFTLALLTVLIAQKQFSVVEWNDGNPESFEIESEGVLAYGIAAAFLMPRDRLNPGNLETLEGVREAAKHFQVTPSALVVRCARSQLMPWDRATDFLDQLRREFQSAPKSENRGRHKPENAIAKFANHEFVRRMFDALDAGKLSESEFRLVVTHNKLVKRQLLDLRKAVE</sequence>
<comment type="caution">
    <text evidence="1">The sequence shown here is derived from an EMBL/GenBank/DDBJ whole genome shotgun (WGS) entry which is preliminary data.</text>
</comment>
<gene>
    <name evidence="1" type="ORF">L8U60_05690</name>
</gene>
<dbReference type="Proteomes" id="UP001146468">
    <property type="component" value="Unassembled WGS sequence"/>
</dbReference>
<name>A0A9X3RK82_9CORY</name>
<reference evidence="1" key="1">
    <citation type="submission" date="2022-02" db="EMBL/GenBank/DDBJ databases">
        <title>Corynebacterium sp. from urogenital microbiome.</title>
        <authorList>
            <person name="Cappelli E.A."/>
            <person name="Ribeiro T.G."/>
            <person name="Peixe L."/>
        </authorList>
    </citation>
    <scope>NUCLEOTIDE SEQUENCE</scope>
    <source>
        <strain evidence="1">C8Ua_172</strain>
    </source>
</reference>
<dbReference type="RefSeq" id="WP_269965407.1">
    <property type="nucleotide sequence ID" value="NZ_JAKMUS010000007.1"/>
</dbReference>